<organism evidence="1 2">
    <name type="scientific">Pseudoneurospora amorphoporcata</name>
    <dbReference type="NCBI Taxonomy" id="241081"/>
    <lineage>
        <taxon>Eukaryota</taxon>
        <taxon>Fungi</taxon>
        <taxon>Dikarya</taxon>
        <taxon>Ascomycota</taxon>
        <taxon>Pezizomycotina</taxon>
        <taxon>Sordariomycetes</taxon>
        <taxon>Sordariomycetidae</taxon>
        <taxon>Sordariales</taxon>
        <taxon>Sordariaceae</taxon>
        <taxon>Pseudoneurospora</taxon>
    </lineage>
</organism>
<evidence type="ECO:0000313" key="2">
    <source>
        <dbReference type="Proteomes" id="UP001303222"/>
    </source>
</evidence>
<sequence length="449" mass="51310">MPKLRTFITIPCDFDTYLVRCGRELVRARSRYFRDQRWPCACRPQPSSGENAPANGKFLKGAELYLLPALTQKNVVNNRWLQLHWQSSTYFMFKPPQVPLQLMHVPCLSDNLGGFVFNIGRIDSSVGEPAHRERHLEMQHRLLSCLANAQNLRTLRVTASQRFPASWACAKKARDHYFFDLLVGQAAGPNRGELYLPKLVSLRPESVSFGQASLIKFIARHANTLRDIQLDDCRLEFNTVKRLARLPLHLDRFEVTSVTGMMRNVRRMGDQQYHFFGGRWPRVFEYIAPESLLRFINNTTPAAAWPNLEPSRFGRIPYQAHFNFLVTTEDVKGSYRVMGADGFIVYGGHDFEDRWETLVEKGMGIDFRQPSHPEMAICLGDEYGEGMYYPDDGAVTYPTGEAAGLVTAELALLEKLKRRALELSLSPEDMEEVHALMNSCKREGEEPDN</sequence>
<dbReference type="EMBL" id="MU859069">
    <property type="protein sequence ID" value="KAK3956145.1"/>
    <property type="molecule type" value="Genomic_DNA"/>
</dbReference>
<reference evidence="1" key="2">
    <citation type="submission" date="2023-06" db="EMBL/GenBank/DDBJ databases">
        <authorList>
            <consortium name="Lawrence Berkeley National Laboratory"/>
            <person name="Mondo S.J."/>
            <person name="Hensen N."/>
            <person name="Bonometti L."/>
            <person name="Westerberg I."/>
            <person name="Brannstrom I.O."/>
            <person name="Guillou S."/>
            <person name="Cros-Aarteil S."/>
            <person name="Calhoun S."/>
            <person name="Haridas S."/>
            <person name="Kuo A."/>
            <person name="Pangilinan J."/>
            <person name="Riley R."/>
            <person name="Labutti K."/>
            <person name="Andreopoulos B."/>
            <person name="Lipzen A."/>
            <person name="Chen C."/>
            <person name="Yanf M."/>
            <person name="Daum C."/>
            <person name="Ng V."/>
            <person name="Clum A."/>
            <person name="Steindorff A."/>
            <person name="Ohm R."/>
            <person name="Martin F."/>
            <person name="Silar P."/>
            <person name="Natvig D."/>
            <person name="Lalanne C."/>
            <person name="Gautier V."/>
            <person name="Ament-Velasquez S.L."/>
            <person name="Kruys A."/>
            <person name="Hutchinson M.I."/>
            <person name="Powell A.J."/>
            <person name="Barry K."/>
            <person name="Miller A.N."/>
            <person name="Grigoriev I.V."/>
            <person name="Debuchy R."/>
            <person name="Gladieux P."/>
            <person name="Thoren M.H."/>
            <person name="Johannesson H."/>
        </authorList>
    </citation>
    <scope>NUCLEOTIDE SEQUENCE</scope>
    <source>
        <strain evidence="1">CBS 626.80</strain>
    </source>
</reference>
<comment type="caution">
    <text evidence="1">The sequence shown here is derived from an EMBL/GenBank/DDBJ whole genome shotgun (WGS) entry which is preliminary data.</text>
</comment>
<reference evidence="1" key="1">
    <citation type="journal article" date="2023" name="Mol. Phylogenet. Evol.">
        <title>Genome-scale phylogeny and comparative genomics of the fungal order Sordariales.</title>
        <authorList>
            <person name="Hensen N."/>
            <person name="Bonometti L."/>
            <person name="Westerberg I."/>
            <person name="Brannstrom I.O."/>
            <person name="Guillou S."/>
            <person name="Cros-Aarteil S."/>
            <person name="Calhoun S."/>
            <person name="Haridas S."/>
            <person name="Kuo A."/>
            <person name="Mondo S."/>
            <person name="Pangilinan J."/>
            <person name="Riley R."/>
            <person name="LaButti K."/>
            <person name="Andreopoulos B."/>
            <person name="Lipzen A."/>
            <person name="Chen C."/>
            <person name="Yan M."/>
            <person name="Daum C."/>
            <person name="Ng V."/>
            <person name="Clum A."/>
            <person name="Steindorff A."/>
            <person name="Ohm R.A."/>
            <person name="Martin F."/>
            <person name="Silar P."/>
            <person name="Natvig D.O."/>
            <person name="Lalanne C."/>
            <person name="Gautier V."/>
            <person name="Ament-Velasquez S.L."/>
            <person name="Kruys A."/>
            <person name="Hutchinson M.I."/>
            <person name="Powell A.J."/>
            <person name="Barry K."/>
            <person name="Miller A.N."/>
            <person name="Grigoriev I.V."/>
            <person name="Debuchy R."/>
            <person name="Gladieux P."/>
            <person name="Hiltunen Thoren M."/>
            <person name="Johannesson H."/>
        </authorList>
    </citation>
    <scope>NUCLEOTIDE SEQUENCE</scope>
    <source>
        <strain evidence="1">CBS 626.80</strain>
    </source>
</reference>
<proteinExistence type="predicted"/>
<protein>
    <submittedName>
        <fullName evidence="1">Uncharacterized protein</fullName>
    </submittedName>
</protein>
<dbReference type="Proteomes" id="UP001303222">
    <property type="component" value="Unassembled WGS sequence"/>
</dbReference>
<name>A0AAN6P1Z5_9PEZI</name>
<accession>A0AAN6P1Z5</accession>
<evidence type="ECO:0000313" key="1">
    <source>
        <dbReference type="EMBL" id="KAK3956145.1"/>
    </source>
</evidence>
<keyword evidence="2" id="KW-1185">Reference proteome</keyword>
<gene>
    <name evidence="1" type="ORF">QBC32DRAFT_392707</name>
</gene>
<dbReference type="AlphaFoldDB" id="A0AAN6P1Z5"/>